<organism evidence="2">
    <name type="scientific">Octopus bimaculoides</name>
    <name type="common">California two-spotted octopus</name>
    <dbReference type="NCBI Taxonomy" id="37653"/>
    <lineage>
        <taxon>Eukaryota</taxon>
        <taxon>Metazoa</taxon>
        <taxon>Spiralia</taxon>
        <taxon>Lophotrochozoa</taxon>
        <taxon>Mollusca</taxon>
        <taxon>Cephalopoda</taxon>
        <taxon>Coleoidea</taxon>
        <taxon>Octopodiformes</taxon>
        <taxon>Octopoda</taxon>
        <taxon>Incirrata</taxon>
        <taxon>Octopodidae</taxon>
        <taxon>Octopus</taxon>
    </lineage>
</organism>
<dbReference type="EMBL" id="KQ416751">
    <property type="protein sequence ID" value="KOF95407.1"/>
    <property type="molecule type" value="Genomic_DNA"/>
</dbReference>
<gene>
    <name evidence="2" type="ORF">OCBIM_22038561mg</name>
</gene>
<evidence type="ECO:0000313" key="2">
    <source>
        <dbReference type="EMBL" id="KOF95407.1"/>
    </source>
</evidence>
<keyword evidence="1" id="KW-1133">Transmembrane helix</keyword>
<accession>A0A0L8I1R7</accession>
<keyword evidence="1" id="KW-0472">Membrane</keyword>
<name>A0A0L8I1R7_OCTBM</name>
<protein>
    <submittedName>
        <fullName evidence="2">Uncharacterized protein</fullName>
    </submittedName>
</protein>
<dbReference type="AlphaFoldDB" id="A0A0L8I1R7"/>
<sequence>MYVRMCYFSLFLTYSFSFFISLNSLSPPTHLSHLLSVLSLYPSVFFLIFSLYVFLHFSL</sequence>
<proteinExistence type="predicted"/>
<feature type="transmembrane region" description="Helical" evidence="1">
    <location>
        <begin position="31"/>
        <end position="55"/>
    </location>
</feature>
<keyword evidence="1" id="KW-0812">Transmembrane</keyword>
<evidence type="ECO:0000256" key="1">
    <source>
        <dbReference type="SAM" id="Phobius"/>
    </source>
</evidence>
<feature type="transmembrane region" description="Helical" evidence="1">
    <location>
        <begin position="7"/>
        <end position="25"/>
    </location>
</feature>
<reference evidence="2" key="1">
    <citation type="submission" date="2015-07" db="EMBL/GenBank/DDBJ databases">
        <title>MeaNS - Measles Nucleotide Surveillance Program.</title>
        <authorList>
            <person name="Tran T."/>
            <person name="Druce J."/>
        </authorList>
    </citation>
    <scope>NUCLEOTIDE SEQUENCE</scope>
    <source>
        <strain evidence="2">UCB-OBI-ISO-001</strain>
        <tissue evidence="2">Gonad</tissue>
    </source>
</reference>